<dbReference type="Pfam" id="PF04101">
    <property type="entry name" value="Glyco_tran_28_C"/>
    <property type="match status" value="1"/>
</dbReference>
<evidence type="ECO:0000313" key="2">
    <source>
        <dbReference type="EMBL" id="BCL59640.1"/>
    </source>
</evidence>
<dbReference type="PIRSF" id="PIRSF017085">
    <property type="entry name" value="Glycosyltransf_RedA_prd"/>
    <property type="match status" value="1"/>
</dbReference>
<accession>A0A8D5FL11</accession>
<dbReference type="AlphaFoldDB" id="A0A8D5FL11"/>
<dbReference type="EMBL" id="AP024086">
    <property type="protein sequence ID" value="BCL59640.1"/>
    <property type="molecule type" value="Genomic_DNA"/>
</dbReference>
<name>A0A8D5FL11_9BACT</name>
<dbReference type="Proteomes" id="UP000826725">
    <property type="component" value="Chromosome"/>
</dbReference>
<dbReference type="KEGG" id="dbk:DGMP_03330"/>
<evidence type="ECO:0000313" key="3">
    <source>
        <dbReference type="Proteomes" id="UP000826725"/>
    </source>
</evidence>
<proteinExistence type="predicted"/>
<sequence length="416" mass="48404">MAKKRISPIFNILMYSHDTYGLGHIRRTMAIANHLRDDNTNILILTGSPIAGRFSFPQQVDFVRIPGMIKKTNDEYRSLSIRIDQEQALSIRTNIILATAKTFRPNLFIVDKEPLGLKKEVLPTLRWLKDSGLSTRSILGLRDILDDAKTIKKDWREKNVYSYLESLYDEIWVYGDRKIYNPVEMYDMPETLHKKIRFTGYIPRKQLPSGTKSMVRRRHRILDDDKFILVTTGGGGDGSEVLEHFISMHDYYPASLPFKTIIITGPFMPKKIRERLKKRARRYGIKTLPFHPRLEELIAAADLVISMGGYNTICEILTQHTPALIIPRQTPRKEQLIRAQRLRKQGLLDYIPWTEVTPQILRNKIMTLCNNREKYVNTIQSFKLSGLDSMMKRLKYFKKEHQVNGGQPHEHRNTTP</sequence>
<evidence type="ECO:0000259" key="1">
    <source>
        <dbReference type="Pfam" id="PF04101"/>
    </source>
</evidence>
<dbReference type="RefSeq" id="WP_228855844.1">
    <property type="nucleotide sequence ID" value="NZ_AP024086.1"/>
</dbReference>
<dbReference type="InterPro" id="IPR007235">
    <property type="entry name" value="Glyco_trans_28_C"/>
</dbReference>
<organism evidence="2 3">
    <name type="scientific">Desulfomarina profundi</name>
    <dbReference type="NCBI Taxonomy" id="2772557"/>
    <lineage>
        <taxon>Bacteria</taxon>
        <taxon>Pseudomonadati</taxon>
        <taxon>Thermodesulfobacteriota</taxon>
        <taxon>Desulfobulbia</taxon>
        <taxon>Desulfobulbales</taxon>
        <taxon>Desulfobulbaceae</taxon>
        <taxon>Desulfomarina</taxon>
    </lineage>
</organism>
<feature type="domain" description="Glycosyl transferase family 28 C-terminal" evidence="1">
    <location>
        <begin position="234"/>
        <end position="393"/>
    </location>
</feature>
<keyword evidence="3" id="KW-1185">Reference proteome</keyword>
<reference evidence="2" key="1">
    <citation type="submission" date="2020-09" db="EMBL/GenBank/DDBJ databases">
        <title>Desulfogranum mesoprofundum gen. nov., sp. nov., a novel mesophilic, sulfate-reducing chemolithoautotroph isolated from a deep-sea hydrothermal vent chimney in the Suiyo Seamount.</title>
        <authorList>
            <person name="Hashimoto Y."/>
            <person name="Nakagawa S."/>
        </authorList>
    </citation>
    <scope>NUCLEOTIDE SEQUENCE</scope>
    <source>
        <strain evidence="2">KT2</strain>
    </source>
</reference>
<dbReference type="GO" id="GO:0016758">
    <property type="term" value="F:hexosyltransferase activity"/>
    <property type="evidence" value="ECO:0007669"/>
    <property type="project" value="InterPro"/>
</dbReference>
<dbReference type="PANTHER" id="PTHR21015">
    <property type="entry name" value="UDP-N-ACETYLGLUCOSAMINE--N-ACETYLMURAMYL-(PENTAPEPTIDE) PYROPHOSPHORYL-UNDECAPRENOL N-ACETYLGLUCOSAMINE TRANSFERASE 1"/>
    <property type="match status" value="1"/>
</dbReference>
<dbReference type="InterPro" id="IPR016683">
    <property type="entry name" value="Glyco_trans_28_RedA_prd"/>
</dbReference>
<dbReference type="PANTHER" id="PTHR21015:SF28">
    <property type="entry name" value="SLL1722 PROTEIN"/>
    <property type="match status" value="1"/>
</dbReference>
<gene>
    <name evidence="2" type="ORF">DGMP_03330</name>
</gene>
<protein>
    <submittedName>
        <fullName evidence="2">Membrane protein</fullName>
    </submittedName>
</protein>